<dbReference type="OrthoDB" id="8056447at2759"/>
<reference evidence="1 2" key="1">
    <citation type="journal article" date="2007" name="Nature">
        <title>Evolution of genes and genomes on the Drosophila phylogeny.</title>
        <authorList>
            <consortium name="Drosophila 12 Genomes Consortium"/>
            <person name="Clark A.G."/>
            <person name="Eisen M.B."/>
            <person name="Smith D.R."/>
            <person name="Bergman C.M."/>
            <person name="Oliver B."/>
            <person name="Markow T.A."/>
            <person name="Kaufman T.C."/>
            <person name="Kellis M."/>
            <person name="Gelbart W."/>
            <person name="Iyer V.N."/>
            <person name="Pollard D.A."/>
            <person name="Sackton T.B."/>
            <person name="Larracuente A.M."/>
            <person name="Singh N.D."/>
            <person name="Abad J.P."/>
            <person name="Abt D.N."/>
            <person name="Adryan B."/>
            <person name="Aguade M."/>
            <person name="Akashi H."/>
            <person name="Anderson W.W."/>
            <person name="Aquadro C.F."/>
            <person name="Ardell D.H."/>
            <person name="Arguello R."/>
            <person name="Artieri C.G."/>
            <person name="Barbash D.A."/>
            <person name="Barker D."/>
            <person name="Barsanti P."/>
            <person name="Batterham P."/>
            <person name="Batzoglou S."/>
            <person name="Begun D."/>
            <person name="Bhutkar A."/>
            <person name="Blanco E."/>
            <person name="Bosak S.A."/>
            <person name="Bradley R.K."/>
            <person name="Brand A.D."/>
            <person name="Brent M.R."/>
            <person name="Brooks A.N."/>
            <person name="Brown R.H."/>
            <person name="Butlin R.K."/>
            <person name="Caggese C."/>
            <person name="Calvi B.R."/>
            <person name="Bernardo de Carvalho A."/>
            <person name="Caspi A."/>
            <person name="Castrezana S."/>
            <person name="Celniker S.E."/>
            <person name="Chang J.L."/>
            <person name="Chapple C."/>
            <person name="Chatterji S."/>
            <person name="Chinwalla A."/>
            <person name="Civetta A."/>
            <person name="Clifton S.W."/>
            <person name="Comeron J.M."/>
            <person name="Costello J.C."/>
            <person name="Coyne J.A."/>
            <person name="Daub J."/>
            <person name="David R.G."/>
            <person name="Delcher A.L."/>
            <person name="Delehaunty K."/>
            <person name="Do C.B."/>
            <person name="Ebling H."/>
            <person name="Edwards K."/>
            <person name="Eickbush T."/>
            <person name="Evans J.D."/>
            <person name="Filipski A."/>
            <person name="Findeiss S."/>
            <person name="Freyhult E."/>
            <person name="Fulton L."/>
            <person name="Fulton R."/>
            <person name="Garcia A.C."/>
            <person name="Gardiner A."/>
            <person name="Garfield D.A."/>
            <person name="Garvin B.E."/>
            <person name="Gibson G."/>
            <person name="Gilbert D."/>
            <person name="Gnerre S."/>
            <person name="Godfrey J."/>
            <person name="Good R."/>
            <person name="Gotea V."/>
            <person name="Gravely B."/>
            <person name="Greenberg A.J."/>
            <person name="Griffiths-Jones S."/>
            <person name="Gross S."/>
            <person name="Guigo R."/>
            <person name="Gustafson E.A."/>
            <person name="Haerty W."/>
            <person name="Hahn M.W."/>
            <person name="Halligan D.L."/>
            <person name="Halpern A.L."/>
            <person name="Halter G.M."/>
            <person name="Han M.V."/>
            <person name="Heger A."/>
            <person name="Hillier L."/>
            <person name="Hinrichs A.S."/>
            <person name="Holmes I."/>
            <person name="Hoskins R.A."/>
            <person name="Hubisz M.J."/>
            <person name="Hultmark D."/>
            <person name="Huntley M.A."/>
            <person name="Jaffe D.B."/>
            <person name="Jagadeeshan S."/>
            <person name="Jeck W.R."/>
            <person name="Johnson J."/>
            <person name="Jones C.D."/>
            <person name="Jordan W.C."/>
            <person name="Karpen G.H."/>
            <person name="Kataoka E."/>
            <person name="Keightley P.D."/>
            <person name="Kheradpour P."/>
            <person name="Kirkness E.F."/>
            <person name="Koerich L.B."/>
            <person name="Kristiansen K."/>
            <person name="Kudrna D."/>
            <person name="Kulathinal R.J."/>
            <person name="Kumar S."/>
            <person name="Kwok R."/>
            <person name="Lander E."/>
            <person name="Langley C.H."/>
            <person name="Lapoint R."/>
            <person name="Lazzaro B.P."/>
            <person name="Lee S.J."/>
            <person name="Levesque L."/>
            <person name="Li R."/>
            <person name="Lin C.F."/>
            <person name="Lin M.F."/>
            <person name="Lindblad-Toh K."/>
            <person name="Llopart A."/>
            <person name="Long M."/>
            <person name="Low L."/>
            <person name="Lozovsky E."/>
            <person name="Lu J."/>
            <person name="Luo M."/>
            <person name="Machado C.A."/>
            <person name="Makalowski W."/>
            <person name="Marzo M."/>
            <person name="Matsuda M."/>
            <person name="Matzkin L."/>
            <person name="McAllister B."/>
            <person name="McBride C.S."/>
            <person name="McKernan B."/>
            <person name="McKernan K."/>
            <person name="Mendez-Lago M."/>
            <person name="Minx P."/>
            <person name="Mollenhauer M.U."/>
            <person name="Montooth K."/>
            <person name="Mount S.M."/>
            <person name="Mu X."/>
            <person name="Myers E."/>
            <person name="Negre B."/>
            <person name="Newfeld S."/>
            <person name="Nielsen R."/>
            <person name="Noor M.A."/>
            <person name="O'Grady P."/>
            <person name="Pachter L."/>
            <person name="Papaceit M."/>
            <person name="Parisi M.J."/>
            <person name="Parisi M."/>
            <person name="Parts L."/>
            <person name="Pedersen J.S."/>
            <person name="Pesole G."/>
            <person name="Phillippy A.M."/>
            <person name="Ponting C.P."/>
            <person name="Pop M."/>
            <person name="Porcelli D."/>
            <person name="Powell J.R."/>
            <person name="Prohaska S."/>
            <person name="Pruitt K."/>
            <person name="Puig M."/>
            <person name="Quesneville H."/>
            <person name="Ram K.R."/>
            <person name="Rand D."/>
            <person name="Rasmussen M.D."/>
            <person name="Reed L.K."/>
            <person name="Reenan R."/>
            <person name="Reily A."/>
            <person name="Remington K.A."/>
            <person name="Rieger T.T."/>
            <person name="Ritchie M.G."/>
            <person name="Robin C."/>
            <person name="Rogers Y.H."/>
            <person name="Rohde C."/>
            <person name="Rozas J."/>
            <person name="Rubenfield M.J."/>
            <person name="Ruiz A."/>
            <person name="Russo S."/>
            <person name="Salzberg S.L."/>
            <person name="Sanchez-Gracia A."/>
            <person name="Saranga D.J."/>
            <person name="Sato H."/>
            <person name="Schaeffer S.W."/>
            <person name="Schatz M.C."/>
            <person name="Schlenke T."/>
            <person name="Schwartz R."/>
            <person name="Segarra C."/>
            <person name="Singh R.S."/>
            <person name="Sirot L."/>
            <person name="Sirota M."/>
            <person name="Sisneros N.B."/>
            <person name="Smith C.D."/>
            <person name="Smith T.F."/>
            <person name="Spieth J."/>
            <person name="Stage D.E."/>
            <person name="Stark A."/>
            <person name="Stephan W."/>
            <person name="Strausberg R.L."/>
            <person name="Strempel S."/>
            <person name="Sturgill D."/>
            <person name="Sutton G."/>
            <person name="Sutton G.G."/>
            <person name="Tao W."/>
            <person name="Teichmann S."/>
            <person name="Tobari Y.N."/>
            <person name="Tomimura Y."/>
            <person name="Tsolas J.M."/>
            <person name="Valente V.L."/>
            <person name="Venter E."/>
            <person name="Venter J.C."/>
            <person name="Vicario S."/>
            <person name="Vieira F.G."/>
            <person name="Vilella A.J."/>
            <person name="Villasante A."/>
            <person name="Walenz B."/>
            <person name="Wang J."/>
            <person name="Wasserman M."/>
            <person name="Watts T."/>
            <person name="Wilson D."/>
            <person name="Wilson R.K."/>
            <person name="Wing R.A."/>
            <person name="Wolfner M.F."/>
            <person name="Wong A."/>
            <person name="Wong G.K."/>
            <person name="Wu C.I."/>
            <person name="Wu G."/>
            <person name="Yamamoto D."/>
            <person name="Yang H.P."/>
            <person name="Yang S.P."/>
            <person name="Yorke J.A."/>
            <person name="Yoshida K."/>
            <person name="Zdobnov E."/>
            <person name="Zhang P."/>
            <person name="Zhang Y."/>
            <person name="Zimin A.V."/>
            <person name="Baldwin J."/>
            <person name="Abdouelleil A."/>
            <person name="Abdulkadir J."/>
            <person name="Abebe A."/>
            <person name="Abera B."/>
            <person name="Abreu J."/>
            <person name="Acer S.C."/>
            <person name="Aftuck L."/>
            <person name="Alexander A."/>
            <person name="An P."/>
            <person name="Anderson E."/>
            <person name="Anderson S."/>
            <person name="Arachi H."/>
            <person name="Azer M."/>
            <person name="Bachantsang P."/>
            <person name="Barry A."/>
            <person name="Bayul T."/>
            <person name="Berlin A."/>
            <person name="Bessette D."/>
            <person name="Bloom T."/>
            <person name="Blye J."/>
            <person name="Boguslavskiy L."/>
            <person name="Bonnet C."/>
            <person name="Boukhgalter B."/>
            <person name="Bourzgui I."/>
            <person name="Brown A."/>
            <person name="Cahill P."/>
            <person name="Channer S."/>
            <person name="Cheshatsang Y."/>
            <person name="Chuda L."/>
            <person name="Citroen M."/>
            <person name="Collymore A."/>
            <person name="Cooke P."/>
            <person name="Costello M."/>
            <person name="D'Aco K."/>
            <person name="Daza R."/>
            <person name="De Haan G."/>
            <person name="DeGray S."/>
            <person name="DeMaso C."/>
            <person name="Dhargay N."/>
            <person name="Dooley K."/>
            <person name="Dooley E."/>
            <person name="Doricent M."/>
            <person name="Dorje P."/>
            <person name="Dorjee K."/>
            <person name="Dupes A."/>
            <person name="Elong R."/>
            <person name="Falk J."/>
            <person name="Farina A."/>
            <person name="Faro S."/>
            <person name="Ferguson D."/>
            <person name="Fisher S."/>
            <person name="Foley C.D."/>
            <person name="Franke A."/>
            <person name="Friedrich D."/>
            <person name="Gadbois L."/>
            <person name="Gearin G."/>
            <person name="Gearin C.R."/>
            <person name="Giannoukos G."/>
            <person name="Goode T."/>
            <person name="Graham J."/>
            <person name="Grandbois E."/>
            <person name="Grewal S."/>
            <person name="Gyaltsen K."/>
            <person name="Hafez N."/>
            <person name="Hagos B."/>
            <person name="Hall J."/>
            <person name="Henson C."/>
            <person name="Hollinger A."/>
            <person name="Honan T."/>
            <person name="Huard M.D."/>
            <person name="Hughes L."/>
            <person name="Hurhula B."/>
            <person name="Husby M.E."/>
            <person name="Kamat A."/>
            <person name="Kanga B."/>
            <person name="Kashin S."/>
            <person name="Khazanovich D."/>
            <person name="Kisner P."/>
            <person name="Lance K."/>
            <person name="Lara M."/>
            <person name="Lee W."/>
            <person name="Lennon N."/>
            <person name="Letendre F."/>
            <person name="LeVine R."/>
            <person name="Lipovsky A."/>
            <person name="Liu X."/>
            <person name="Liu J."/>
            <person name="Liu S."/>
            <person name="Lokyitsang T."/>
            <person name="Lokyitsang Y."/>
            <person name="Lubonja R."/>
            <person name="Lui A."/>
            <person name="MacDonald P."/>
            <person name="Magnisalis V."/>
            <person name="Maru K."/>
            <person name="Matthews C."/>
            <person name="McCusker W."/>
            <person name="McDonough S."/>
            <person name="Mehta T."/>
            <person name="Meldrim J."/>
            <person name="Meneus L."/>
            <person name="Mihai O."/>
            <person name="Mihalev A."/>
            <person name="Mihova T."/>
            <person name="Mittelman R."/>
            <person name="Mlenga V."/>
            <person name="Montmayeur A."/>
            <person name="Mulrain L."/>
            <person name="Navidi A."/>
            <person name="Naylor J."/>
            <person name="Negash T."/>
            <person name="Nguyen T."/>
            <person name="Nguyen N."/>
            <person name="Nicol R."/>
            <person name="Norbu C."/>
            <person name="Norbu N."/>
            <person name="Novod N."/>
            <person name="O'Neill B."/>
            <person name="Osman S."/>
            <person name="Markiewicz E."/>
            <person name="Oyono O.L."/>
            <person name="Patti C."/>
            <person name="Phunkhang P."/>
            <person name="Pierre F."/>
            <person name="Priest M."/>
            <person name="Raghuraman S."/>
            <person name="Rege F."/>
            <person name="Reyes R."/>
            <person name="Rise C."/>
            <person name="Rogov P."/>
            <person name="Ross K."/>
            <person name="Ryan E."/>
            <person name="Settipalli S."/>
            <person name="Shea T."/>
            <person name="Sherpa N."/>
            <person name="Shi L."/>
            <person name="Shih D."/>
            <person name="Sparrow T."/>
            <person name="Spaulding J."/>
            <person name="Stalker J."/>
            <person name="Stange-Thomann N."/>
            <person name="Stavropoulos S."/>
            <person name="Stone C."/>
            <person name="Strader C."/>
            <person name="Tesfaye S."/>
            <person name="Thomson T."/>
            <person name="Thoulutsang Y."/>
            <person name="Thoulutsang D."/>
            <person name="Topham K."/>
            <person name="Topping I."/>
            <person name="Tsamla T."/>
            <person name="Vassiliev H."/>
            <person name="Vo A."/>
            <person name="Wangchuk T."/>
            <person name="Wangdi T."/>
            <person name="Weiand M."/>
            <person name="Wilkinson J."/>
            <person name="Wilson A."/>
            <person name="Yadav S."/>
            <person name="Young G."/>
            <person name="Yu Q."/>
            <person name="Zembek L."/>
            <person name="Zhong D."/>
            <person name="Zimmer A."/>
            <person name="Zwirko Z."/>
            <person name="Jaffe D.B."/>
            <person name="Alvarez P."/>
            <person name="Brockman W."/>
            <person name="Butler J."/>
            <person name="Chin C."/>
            <person name="Gnerre S."/>
            <person name="Grabherr M."/>
            <person name="Kleber M."/>
            <person name="Mauceli E."/>
            <person name="MacCallum I."/>
        </authorList>
    </citation>
    <scope>NUCLEOTIDE SEQUENCE [LARGE SCALE GENOMIC DNA]</scope>
    <source>
        <strain evidence="2">white501</strain>
    </source>
</reference>
<accession>B4QMJ0</accession>
<dbReference type="EMBL" id="CM000363">
    <property type="protein sequence ID" value="EDX08847.1"/>
    <property type="molecule type" value="Genomic_DNA"/>
</dbReference>
<proteinExistence type="predicted"/>
<sequence length="49" mass="5383">MHGCESGKVIPAARDMIFNHYSGHGQSDGTAEDYAEALDDFLDLRDGRL</sequence>
<dbReference type="Proteomes" id="UP000000304">
    <property type="component" value="Chromosome 3L"/>
</dbReference>
<name>B4QMJ0_DROSI</name>
<dbReference type="AlphaFoldDB" id="B4QMJ0"/>
<gene>
    <name evidence="1" type="primary">Dsim\GD13450</name>
    <name evidence="1" type="ORF">Dsim_GD13450</name>
</gene>
<organism evidence="1 2">
    <name type="scientific">Drosophila simulans</name>
    <name type="common">Fruit fly</name>
    <dbReference type="NCBI Taxonomy" id="7240"/>
    <lineage>
        <taxon>Eukaryota</taxon>
        <taxon>Metazoa</taxon>
        <taxon>Ecdysozoa</taxon>
        <taxon>Arthropoda</taxon>
        <taxon>Hexapoda</taxon>
        <taxon>Insecta</taxon>
        <taxon>Pterygota</taxon>
        <taxon>Neoptera</taxon>
        <taxon>Endopterygota</taxon>
        <taxon>Diptera</taxon>
        <taxon>Brachycera</taxon>
        <taxon>Muscomorpha</taxon>
        <taxon>Ephydroidea</taxon>
        <taxon>Drosophilidae</taxon>
        <taxon>Drosophila</taxon>
        <taxon>Sophophora</taxon>
    </lineage>
</organism>
<dbReference type="HOGENOM" id="CLU_3144379_0_0_1"/>
<keyword evidence="2" id="KW-1185">Reference proteome</keyword>
<evidence type="ECO:0000313" key="1">
    <source>
        <dbReference type="EMBL" id="EDX08847.1"/>
    </source>
</evidence>
<evidence type="ECO:0000313" key="2">
    <source>
        <dbReference type="Proteomes" id="UP000000304"/>
    </source>
</evidence>
<protein>
    <submittedName>
        <fullName evidence="1">GD13450</fullName>
    </submittedName>
</protein>
<dbReference type="STRING" id="7240.B4QMJ0"/>